<gene>
    <name evidence="1" type="ORF">MCOR_3532</name>
</gene>
<dbReference type="Proteomes" id="UP000507470">
    <property type="component" value="Unassembled WGS sequence"/>
</dbReference>
<dbReference type="AlphaFoldDB" id="A0A6J8A3P0"/>
<sequence>MFVPFSRSKTCNIRTPSNETKDVCCADYEKRGKDCIVCSKGYTSDTGQNCKPCSKNTYGERCKYECSCLDFEVGAIKKVCCADFEEKGNDCNACLKGFTSNMGQKCRPCSNHSYGEKCGFDCSCTDNEMYATRLTFIIYILSYYVQILGKQIQNKQHISDGDLHKCLAGLFIEYYHTHSIYTGKTWTAV</sequence>
<reference evidence="1 2" key="1">
    <citation type="submission" date="2020-06" db="EMBL/GenBank/DDBJ databases">
        <authorList>
            <person name="Li R."/>
            <person name="Bekaert M."/>
        </authorList>
    </citation>
    <scope>NUCLEOTIDE SEQUENCE [LARGE SCALE GENOMIC DNA]</scope>
    <source>
        <strain evidence="2">wild</strain>
    </source>
</reference>
<evidence type="ECO:0000313" key="1">
    <source>
        <dbReference type="EMBL" id="CAC5361368.1"/>
    </source>
</evidence>
<proteinExistence type="predicted"/>
<name>A0A6J8A3P0_MYTCO</name>
<dbReference type="EMBL" id="CACVKT020000590">
    <property type="protein sequence ID" value="CAC5361368.1"/>
    <property type="molecule type" value="Genomic_DNA"/>
</dbReference>
<keyword evidence="2" id="KW-1185">Reference proteome</keyword>
<accession>A0A6J8A3P0</accession>
<protein>
    <submittedName>
        <fullName evidence="1">Uncharacterized protein</fullName>
    </submittedName>
</protein>
<organism evidence="1 2">
    <name type="scientific">Mytilus coruscus</name>
    <name type="common">Sea mussel</name>
    <dbReference type="NCBI Taxonomy" id="42192"/>
    <lineage>
        <taxon>Eukaryota</taxon>
        <taxon>Metazoa</taxon>
        <taxon>Spiralia</taxon>
        <taxon>Lophotrochozoa</taxon>
        <taxon>Mollusca</taxon>
        <taxon>Bivalvia</taxon>
        <taxon>Autobranchia</taxon>
        <taxon>Pteriomorphia</taxon>
        <taxon>Mytilida</taxon>
        <taxon>Mytiloidea</taxon>
        <taxon>Mytilidae</taxon>
        <taxon>Mytilinae</taxon>
        <taxon>Mytilus</taxon>
    </lineage>
</organism>
<dbReference type="OrthoDB" id="6060805at2759"/>
<evidence type="ECO:0000313" key="2">
    <source>
        <dbReference type="Proteomes" id="UP000507470"/>
    </source>
</evidence>